<evidence type="ECO:0000256" key="1">
    <source>
        <dbReference type="SAM" id="Coils"/>
    </source>
</evidence>
<feature type="coiled-coil region" evidence="1">
    <location>
        <begin position="128"/>
        <end position="231"/>
    </location>
</feature>
<evidence type="ECO:0000313" key="4">
    <source>
        <dbReference type="WBParaSite" id="mrna-Wban_06053"/>
    </source>
</evidence>
<organism evidence="3 4">
    <name type="scientific">Wuchereria bancrofti</name>
    <dbReference type="NCBI Taxonomy" id="6293"/>
    <lineage>
        <taxon>Eukaryota</taxon>
        <taxon>Metazoa</taxon>
        <taxon>Ecdysozoa</taxon>
        <taxon>Nematoda</taxon>
        <taxon>Chromadorea</taxon>
        <taxon>Rhabditida</taxon>
        <taxon>Spirurina</taxon>
        <taxon>Spiruromorpha</taxon>
        <taxon>Filarioidea</taxon>
        <taxon>Onchocercidae</taxon>
        <taxon>Wuchereria</taxon>
    </lineage>
</organism>
<evidence type="ECO:0000256" key="2">
    <source>
        <dbReference type="SAM" id="MobiDB-lite"/>
    </source>
</evidence>
<feature type="compositionally biased region" description="Polar residues" evidence="2">
    <location>
        <begin position="16"/>
        <end position="31"/>
    </location>
</feature>
<feature type="region of interest" description="Disordered" evidence="2">
    <location>
        <begin position="1"/>
        <end position="39"/>
    </location>
</feature>
<reference evidence="3" key="2">
    <citation type="journal article" date="2016" name="Mol. Ecol.">
        <title>Population genomics of the filarial nematode parasite Wuchereria bancrofti from mosquitoes.</title>
        <authorList>
            <person name="Small S.T."/>
            <person name="Reimer L.J."/>
            <person name="Tisch D.J."/>
            <person name="King C.L."/>
            <person name="Christensen B.M."/>
            <person name="Siba P.M."/>
            <person name="Kazura J.W."/>
            <person name="Serre D."/>
            <person name="Zimmerman P.A."/>
        </authorList>
    </citation>
    <scope>NUCLEOTIDE SEQUENCE</scope>
    <source>
        <strain evidence="3">pt0022</strain>
    </source>
</reference>
<evidence type="ECO:0000313" key="3">
    <source>
        <dbReference type="Proteomes" id="UP000093561"/>
    </source>
</evidence>
<protein>
    <submittedName>
        <fullName evidence="4">Uncharacterized protein</fullName>
    </submittedName>
</protein>
<dbReference type="Proteomes" id="UP000093561">
    <property type="component" value="Unassembled WGS sequence"/>
</dbReference>
<reference evidence="4" key="3">
    <citation type="submission" date="2024-02" db="UniProtKB">
        <authorList>
            <consortium name="WormBaseParasite"/>
        </authorList>
    </citation>
    <scope>IDENTIFICATION</scope>
    <source>
        <strain evidence="4">pt0022</strain>
    </source>
</reference>
<accession>A0AAF5PUI6</accession>
<sequence>MASGNNAGDNNKDSDFTSSDQGDKNTTQSLLKENPKEDTVSVEVLEENKNLTMEVLNLKAQLVSLKKIIPTMVDNEGNDFTYRKNFVDKIFFDIFDQYSLLWYIAMQMELNQIKGQKTELELLWQCQQEKHNEEKSKLECEKEEWQKKAAKNDELTSEVRQLRQQLVEKDNENKKKFELMLARQRNEAMKAELAKFQHIKEIAELKAEHNREIFEEKLAKARQINEVLMNERDRTCRTVIKLLKWTISKILPEFFINFHCIDLVIDDLTVGSNYRQTVQRNGSNH</sequence>
<dbReference type="WBParaSite" id="mrna-Wban_06053">
    <property type="protein sequence ID" value="mrna-Wban_06053"/>
    <property type="gene ID" value="Wban_06053"/>
</dbReference>
<name>A0AAF5PUI6_WUCBA</name>
<reference evidence="3" key="1">
    <citation type="submission" date="2015-03" db="EMBL/GenBank/DDBJ databases">
        <title>Wuchereria bancrofti Genome Sequencing Papua New Guinea Strain.</title>
        <authorList>
            <person name="Small S.T."/>
            <person name="Serre D."/>
            <person name="Zimmerman P.A."/>
        </authorList>
    </citation>
    <scope>NUCLEOTIDE SEQUENCE [LARGE SCALE GENOMIC DNA]</scope>
    <source>
        <strain evidence="3">pt0022</strain>
    </source>
</reference>
<proteinExistence type="predicted"/>
<keyword evidence="1" id="KW-0175">Coiled coil</keyword>
<dbReference type="AlphaFoldDB" id="A0AAF5PUI6"/>